<dbReference type="InterPro" id="IPR036188">
    <property type="entry name" value="FAD/NAD-bd_sf"/>
</dbReference>
<keyword evidence="8" id="KW-1185">Reference proteome</keyword>
<dbReference type="SUPFAM" id="SSF51905">
    <property type="entry name" value="FAD/NAD(P)-binding domain"/>
    <property type="match status" value="2"/>
</dbReference>
<proteinExistence type="inferred from homology"/>
<reference evidence="7 8" key="1">
    <citation type="submission" date="2016-10" db="EMBL/GenBank/DDBJ databases">
        <authorList>
            <person name="de Groot N.N."/>
        </authorList>
    </citation>
    <scope>NUCLEOTIDE SEQUENCE [LARGE SCALE GENOMIC DNA]</scope>
    <source>
        <strain evidence="7 8">DSM 20475</strain>
    </source>
</reference>
<dbReference type="PRINTS" id="PR00368">
    <property type="entry name" value="FADPNR"/>
</dbReference>
<dbReference type="Proteomes" id="UP000198995">
    <property type="component" value="Unassembled WGS sequence"/>
</dbReference>
<keyword evidence="5" id="KW-0560">Oxidoreductase</keyword>
<sequence length="410" mass="45500">MTTRPHIVILGAGYGGLCAAYRLQKKLQPGQAMITLVDRNGYHVNKISLHEVALGNALSQDISYDLVPVVRQPHARVLKAEVLSIDRKNQLVHTSEEDLAYDYLVIALGFVPETFGIQGMAENAFQIENLAQSEAIARHIEDCFRRYAFADAADRDPLDLAILVGGSGFTGTELLGEIGDRVPLLCKKYGIDQSLVSIRCVSADHQFLPMFSPKEAQEVMDYLVSCGISFYMDAMIHEATPKSFRFKDENGDHEFKANTLIWTGGVSGSPLMKETFGDAVKRGRLIVNSDLTAPGYDNIYVLGDCAAFISKGKDRPEPTTAQIATQMGYHAADNIVRTILRRPRHAFVYHYRGTVCSLGARHGLADLKGRTVKGFLAMRLKLFIESVTDYKVSGLYNAIKHTRLFKLFNF</sequence>
<dbReference type="OrthoDB" id="9805710at2"/>
<name>A0A1G6VNS5_PEPNI</name>
<dbReference type="Pfam" id="PF07992">
    <property type="entry name" value="Pyr_redox_2"/>
    <property type="match status" value="1"/>
</dbReference>
<dbReference type="EMBL" id="FNAF01000004">
    <property type="protein sequence ID" value="SDD55248.1"/>
    <property type="molecule type" value="Genomic_DNA"/>
</dbReference>
<dbReference type="InterPro" id="IPR051169">
    <property type="entry name" value="NADH-Q_oxidoreductase"/>
</dbReference>
<evidence type="ECO:0000256" key="3">
    <source>
        <dbReference type="ARBA" id="ARBA00022630"/>
    </source>
</evidence>
<dbReference type="InterPro" id="IPR023753">
    <property type="entry name" value="FAD/NAD-binding_dom"/>
</dbReference>
<dbReference type="PANTHER" id="PTHR42913:SF3">
    <property type="entry name" value="64 KDA MITOCHONDRIAL NADH DEHYDROGENASE (EUROFUNG)"/>
    <property type="match status" value="1"/>
</dbReference>
<evidence type="ECO:0000256" key="2">
    <source>
        <dbReference type="ARBA" id="ARBA00005272"/>
    </source>
</evidence>
<dbReference type="STRING" id="2741.SAMN04489866_10497"/>
<dbReference type="AlphaFoldDB" id="A0A1G6VNS5"/>
<comment type="similarity">
    <text evidence="2">Belongs to the NADH dehydrogenase family.</text>
</comment>
<dbReference type="RefSeq" id="WP_159427982.1">
    <property type="nucleotide sequence ID" value="NZ_FNAF01000004.1"/>
</dbReference>
<protein>
    <submittedName>
        <fullName evidence="7">NADH dehydrogenase</fullName>
    </submittedName>
</protein>
<dbReference type="Gene3D" id="3.50.50.100">
    <property type="match status" value="1"/>
</dbReference>
<accession>A0A1G6VNS5</accession>
<keyword evidence="4" id="KW-0274">FAD</keyword>
<evidence type="ECO:0000256" key="1">
    <source>
        <dbReference type="ARBA" id="ARBA00001974"/>
    </source>
</evidence>
<keyword evidence="3" id="KW-0285">Flavoprotein</keyword>
<evidence type="ECO:0000256" key="4">
    <source>
        <dbReference type="ARBA" id="ARBA00022827"/>
    </source>
</evidence>
<dbReference type="GO" id="GO:0019646">
    <property type="term" value="P:aerobic electron transport chain"/>
    <property type="evidence" value="ECO:0007669"/>
    <property type="project" value="TreeGrafter"/>
</dbReference>
<evidence type="ECO:0000313" key="8">
    <source>
        <dbReference type="Proteomes" id="UP000198995"/>
    </source>
</evidence>
<evidence type="ECO:0000259" key="6">
    <source>
        <dbReference type="Pfam" id="PF07992"/>
    </source>
</evidence>
<organism evidence="7 8">
    <name type="scientific">Peptococcus niger</name>
    <dbReference type="NCBI Taxonomy" id="2741"/>
    <lineage>
        <taxon>Bacteria</taxon>
        <taxon>Bacillati</taxon>
        <taxon>Bacillota</taxon>
        <taxon>Clostridia</taxon>
        <taxon>Eubacteriales</taxon>
        <taxon>Peptococcaceae</taxon>
        <taxon>Peptococcus</taxon>
    </lineage>
</organism>
<evidence type="ECO:0000256" key="5">
    <source>
        <dbReference type="ARBA" id="ARBA00023002"/>
    </source>
</evidence>
<gene>
    <name evidence="7" type="ORF">SAMN04489866_10497</name>
</gene>
<feature type="domain" description="FAD/NAD(P)-binding" evidence="6">
    <location>
        <begin position="6"/>
        <end position="328"/>
    </location>
</feature>
<dbReference type="PANTHER" id="PTHR42913">
    <property type="entry name" value="APOPTOSIS-INDUCING FACTOR 1"/>
    <property type="match status" value="1"/>
</dbReference>
<dbReference type="GO" id="GO:0003955">
    <property type="term" value="F:NAD(P)H dehydrogenase (quinone) activity"/>
    <property type="evidence" value="ECO:0007669"/>
    <property type="project" value="TreeGrafter"/>
</dbReference>
<evidence type="ECO:0000313" key="7">
    <source>
        <dbReference type="EMBL" id="SDD55248.1"/>
    </source>
</evidence>
<comment type="cofactor">
    <cofactor evidence="1">
        <name>FAD</name>
        <dbReference type="ChEBI" id="CHEBI:57692"/>
    </cofactor>
</comment>